<proteinExistence type="predicted"/>
<dbReference type="EMBL" id="JATAAI010000043">
    <property type="protein sequence ID" value="KAK1733832.1"/>
    <property type="molecule type" value="Genomic_DNA"/>
</dbReference>
<gene>
    <name evidence="1" type="ORF">QTG54_015359</name>
</gene>
<dbReference type="AlphaFoldDB" id="A0AAD8XU92"/>
<dbReference type="PANTHER" id="PTHR10562">
    <property type="entry name" value="SMALL UBIQUITIN-RELATED MODIFIER"/>
    <property type="match status" value="1"/>
</dbReference>
<organism evidence="1 2">
    <name type="scientific">Skeletonema marinoi</name>
    <dbReference type="NCBI Taxonomy" id="267567"/>
    <lineage>
        <taxon>Eukaryota</taxon>
        <taxon>Sar</taxon>
        <taxon>Stramenopiles</taxon>
        <taxon>Ochrophyta</taxon>
        <taxon>Bacillariophyta</taxon>
        <taxon>Coscinodiscophyceae</taxon>
        <taxon>Thalassiosirophycidae</taxon>
        <taxon>Thalassiosirales</taxon>
        <taxon>Skeletonemataceae</taxon>
        <taxon>Skeletonema</taxon>
        <taxon>Skeletonema marinoi-dohrnii complex</taxon>
    </lineage>
</organism>
<sequence length="488" mass="55397">MSGCGSTTVSSAEVINRVLIDIRDIKSGEIECTFRLPRSLKLGRVYDAFQGIRGGEDSFILKLDGRKVAWVDTPTSLGMSDHVELSCVPAVKVVIRNFWTQKIDCSFVIESNDTFRLIHQACVKKRGNAGFDLSFHGRKVKLSDSPSSLGMKNHVELTCVPVPVVTIVIKDTERPGNVHKFLVRRDQKLSKIYLKYRKMKGDGSFFFMHNGYKIISLNETPDSLGMKDQVEISCVSRSSVIIDIFNVETQEVDWTGTLESSASFKHIFMECDRLQYKSKSRSSFYLESSSLEFNGSRISDDDTPHSLGMGDSNRVEVSYTPNPVVEIDVYKHGDFVRTFRLKPHQPLRTIYNRYSDEVLCLTFNGSKVPPEATPDSLGMKGLQHTEMILEPYAIISICNCMTPQDIVSFELGRKATFRILLDTYKEQEGYKRSFDFYFKGVIIDLDKDTPESLGMNDREEVACVPQFNKKTPKEECPCINWTELVFWA</sequence>
<dbReference type="Proteomes" id="UP001224775">
    <property type="component" value="Unassembled WGS sequence"/>
</dbReference>
<protein>
    <submittedName>
        <fullName evidence="1">Ubiquitin family protein</fullName>
    </submittedName>
</protein>
<evidence type="ECO:0000313" key="2">
    <source>
        <dbReference type="Proteomes" id="UP001224775"/>
    </source>
</evidence>
<accession>A0AAD8XU92</accession>
<dbReference type="CDD" id="cd01763">
    <property type="entry name" value="Ubl_SUMO_like"/>
    <property type="match status" value="2"/>
</dbReference>
<dbReference type="InterPro" id="IPR029071">
    <property type="entry name" value="Ubiquitin-like_domsf"/>
</dbReference>
<dbReference type="Gene3D" id="3.10.20.90">
    <property type="entry name" value="Phosphatidylinositol 3-kinase Catalytic Subunit, Chain A, domain 1"/>
    <property type="match status" value="3"/>
</dbReference>
<name>A0AAD8XU92_9STRA</name>
<reference evidence="1" key="1">
    <citation type="submission" date="2023-06" db="EMBL/GenBank/DDBJ databases">
        <title>Survivors Of The Sea: Transcriptome response of Skeletonema marinoi to long-term dormancy.</title>
        <authorList>
            <person name="Pinder M.I.M."/>
            <person name="Kourtchenko O."/>
            <person name="Robertson E.K."/>
            <person name="Larsson T."/>
            <person name="Maumus F."/>
            <person name="Osuna-Cruz C.M."/>
            <person name="Vancaester E."/>
            <person name="Stenow R."/>
            <person name="Vandepoele K."/>
            <person name="Ploug H."/>
            <person name="Bruchert V."/>
            <person name="Godhe A."/>
            <person name="Topel M."/>
        </authorList>
    </citation>
    <scope>NUCLEOTIDE SEQUENCE</scope>
    <source>
        <strain evidence="1">R05AC</strain>
    </source>
</reference>
<evidence type="ECO:0000313" key="1">
    <source>
        <dbReference type="EMBL" id="KAK1733832.1"/>
    </source>
</evidence>
<dbReference type="SUPFAM" id="SSF54236">
    <property type="entry name" value="Ubiquitin-like"/>
    <property type="match status" value="2"/>
</dbReference>
<comment type="caution">
    <text evidence="1">The sequence shown here is derived from an EMBL/GenBank/DDBJ whole genome shotgun (WGS) entry which is preliminary data.</text>
</comment>
<keyword evidence="2" id="KW-1185">Reference proteome</keyword>